<reference evidence="8" key="1">
    <citation type="submission" date="2021-05" db="EMBL/GenBank/DDBJ databases">
        <title>A free-living protist that lacks canonical eukaryotic 1 DNA replication and segregation systems.</title>
        <authorList>
            <person name="Salas-Leiva D.E."/>
            <person name="Tromer E.C."/>
            <person name="Curtis B.A."/>
            <person name="Jerlstrom-Hultqvist J."/>
            <person name="Kolisko M."/>
            <person name="Yi Z."/>
            <person name="Salas-Leiva J.S."/>
            <person name="Gallot-Lavallee L."/>
            <person name="Kops G.J.P.L."/>
            <person name="Archibald J.M."/>
            <person name="Simpson A.G.B."/>
            <person name="Roger A.J."/>
        </authorList>
    </citation>
    <scope>NUCLEOTIDE SEQUENCE</scope>
    <source>
        <strain evidence="8">BICM</strain>
    </source>
</reference>
<dbReference type="PRINTS" id="PR00625">
    <property type="entry name" value="JDOMAIN"/>
</dbReference>
<accession>A0A8J6E4L2</accession>
<dbReference type="Gene3D" id="1.10.287.110">
    <property type="entry name" value="DnaJ domain"/>
    <property type="match status" value="1"/>
</dbReference>
<evidence type="ECO:0000313" key="9">
    <source>
        <dbReference type="Proteomes" id="UP000717585"/>
    </source>
</evidence>
<dbReference type="GO" id="GO:0005737">
    <property type="term" value="C:cytoplasm"/>
    <property type="evidence" value="ECO:0007669"/>
    <property type="project" value="UniProtKB-SubCell"/>
</dbReference>
<dbReference type="CDD" id="cd06257">
    <property type="entry name" value="DnaJ"/>
    <property type="match status" value="1"/>
</dbReference>
<organism evidence="8 9">
    <name type="scientific">Carpediemonas membranifera</name>
    <dbReference type="NCBI Taxonomy" id="201153"/>
    <lineage>
        <taxon>Eukaryota</taxon>
        <taxon>Metamonada</taxon>
        <taxon>Carpediemonas-like organisms</taxon>
        <taxon>Carpediemonas</taxon>
    </lineage>
</organism>
<dbReference type="SMART" id="SM00271">
    <property type="entry name" value="DnaJ"/>
    <property type="match status" value="1"/>
</dbReference>
<name>A0A8J6E4L2_9EUKA</name>
<dbReference type="SUPFAM" id="SSF46565">
    <property type="entry name" value="Chaperone J-domain"/>
    <property type="match status" value="1"/>
</dbReference>
<evidence type="ECO:0000256" key="3">
    <source>
        <dbReference type="ARBA" id="ARBA00022490"/>
    </source>
</evidence>
<dbReference type="EMBL" id="JAHDYR010000003">
    <property type="protein sequence ID" value="KAG9397091.1"/>
    <property type="molecule type" value="Genomic_DNA"/>
</dbReference>
<sequence length="226" mass="25378">MHEAGDYYAELGLRFAAPTEDVEKAFRKLARQFHPDKLGVLSPEAQLAAKNKFQALKEAKEHILSHKDEYDAQFKSQEEQRKQRAAFNARKQQKIDGLKRAEAAARQEIHEQELKRARMSEPVVSAASRTVRVSAGESGADIDEHILHPDIVRQRFASFGAVEAVRARRGGVDVTFTQPQACLLAVQCCPATYTVNWPCPTDTVIEVVDGCRRPGLLDEVRRRCLV</sequence>
<dbReference type="PROSITE" id="PS50076">
    <property type="entry name" value="DNAJ_2"/>
    <property type="match status" value="1"/>
</dbReference>
<comment type="subcellular location">
    <subcellularLocation>
        <location evidence="2">Cytoplasm</location>
    </subcellularLocation>
    <subcellularLocation>
        <location evidence="1">Nucleus</location>
    </subcellularLocation>
</comment>
<evidence type="ECO:0000256" key="4">
    <source>
        <dbReference type="ARBA" id="ARBA00023186"/>
    </source>
</evidence>
<evidence type="ECO:0000313" key="8">
    <source>
        <dbReference type="EMBL" id="KAG9397091.1"/>
    </source>
</evidence>
<dbReference type="GO" id="GO:0005681">
    <property type="term" value="C:spliceosomal complex"/>
    <property type="evidence" value="ECO:0007669"/>
    <property type="project" value="TreeGrafter"/>
</dbReference>
<evidence type="ECO:0000256" key="2">
    <source>
        <dbReference type="ARBA" id="ARBA00004496"/>
    </source>
</evidence>
<protein>
    <submittedName>
        <fullName evidence="8">DnaJ domain</fullName>
    </submittedName>
</protein>
<evidence type="ECO:0000256" key="6">
    <source>
        <dbReference type="SAM" id="MobiDB-lite"/>
    </source>
</evidence>
<dbReference type="Pfam" id="PF00226">
    <property type="entry name" value="DnaJ"/>
    <property type="match status" value="1"/>
</dbReference>
<dbReference type="Proteomes" id="UP000717585">
    <property type="component" value="Unassembled WGS sequence"/>
</dbReference>
<dbReference type="InterPro" id="IPR001623">
    <property type="entry name" value="DnaJ_domain"/>
</dbReference>
<evidence type="ECO:0000256" key="5">
    <source>
        <dbReference type="ARBA" id="ARBA00023242"/>
    </source>
</evidence>
<dbReference type="InterPro" id="IPR036869">
    <property type="entry name" value="J_dom_sf"/>
</dbReference>
<dbReference type="InterPro" id="IPR052094">
    <property type="entry name" value="Pre-mRNA-splicing_ERAD"/>
</dbReference>
<keyword evidence="3" id="KW-0963">Cytoplasm</keyword>
<dbReference type="OrthoDB" id="10250354at2759"/>
<keyword evidence="4" id="KW-0143">Chaperone</keyword>
<gene>
    <name evidence="8" type="ORF">J8273_0999</name>
</gene>
<proteinExistence type="predicted"/>
<feature type="domain" description="J" evidence="7">
    <location>
        <begin position="6"/>
        <end position="74"/>
    </location>
</feature>
<dbReference type="PANTHER" id="PTHR44313:SF1">
    <property type="entry name" value="DNAJ HOMOLOG SUBFAMILY C MEMBER 17"/>
    <property type="match status" value="1"/>
</dbReference>
<dbReference type="PANTHER" id="PTHR44313">
    <property type="entry name" value="DNAJ HOMOLOG SUBFAMILY C MEMBER 17"/>
    <property type="match status" value="1"/>
</dbReference>
<comment type="caution">
    <text evidence="8">The sequence shown here is derived from an EMBL/GenBank/DDBJ whole genome shotgun (WGS) entry which is preliminary data.</text>
</comment>
<evidence type="ECO:0000259" key="7">
    <source>
        <dbReference type="PROSITE" id="PS50076"/>
    </source>
</evidence>
<dbReference type="AlphaFoldDB" id="A0A8J6E4L2"/>
<evidence type="ECO:0000256" key="1">
    <source>
        <dbReference type="ARBA" id="ARBA00004123"/>
    </source>
</evidence>
<feature type="region of interest" description="Disordered" evidence="6">
    <location>
        <begin position="74"/>
        <end position="93"/>
    </location>
</feature>
<keyword evidence="5" id="KW-0539">Nucleus</keyword>
<keyword evidence="9" id="KW-1185">Reference proteome</keyword>
<dbReference type="GO" id="GO:0000390">
    <property type="term" value="P:spliceosomal complex disassembly"/>
    <property type="evidence" value="ECO:0007669"/>
    <property type="project" value="TreeGrafter"/>
</dbReference>